<protein>
    <submittedName>
        <fullName evidence="3">PepSY domain-containing protein</fullName>
    </submittedName>
</protein>
<feature type="signal peptide" evidence="1">
    <location>
        <begin position="1"/>
        <end position="19"/>
    </location>
</feature>
<gene>
    <name evidence="3" type="ORF">L4H06_05660</name>
</gene>
<dbReference type="AlphaFoldDB" id="A0AAW5AJE6"/>
<comment type="caution">
    <text evidence="3">The sequence shown here is derived from an EMBL/GenBank/DDBJ whole genome shotgun (WGS) entry which is preliminary data.</text>
</comment>
<feature type="domain" description="PepSY" evidence="2">
    <location>
        <begin position="4"/>
        <end position="90"/>
    </location>
</feature>
<evidence type="ECO:0000256" key="1">
    <source>
        <dbReference type="SAM" id="SignalP"/>
    </source>
</evidence>
<evidence type="ECO:0000313" key="3">
    <source>
        <dbReference type="EMBL" id="MCF7529706.1"/>
    </source>
</evidence>
<evidence type="ECO:0000313" key="4">
    <source>
        <dbReference type="Proteomes" id="UP001201397"/>
    </source>
</evidence>
<feature type="chain" id="PRO_5043330353" evidence="1">
    <location>
        <begin position="20"/>
        <end position="94"/>
    </location>
</feature>
<dbReference type="Proteomes" id="UP001201397">
    <property type="component" value="Unassembled WGS sequence"/>
</dbReference>
<proteinExistence type="predicted"/>
<evidence type="ECO:0000259" key="2">
    <source>
        <dbReference type="Pfam" id="PF13670"/>
    </source>
</evidence>
<keyword evidence="1" id="KW-0732">Signal</keyword>
<organism evidence="3 4">
    <name type="scientific">Neisseria lisongii</name>
    <dbReference type="NCBI Taxonomy" id="2912188"/>
    <lineage>
        <taxon>Bacteria</taxon>
        <taxon>Pseudomonadati</taxon>
        <taxon>Pseudomonadota</taxon>
        <taxon>Betaproteobacteria</taxon>
        <taxon>Neisseriales</taxon>
        <taxon>Neisseriaceae</taxon>
        <taxon>Neisseria</taxon>
    </lineage>
</organism>
<accession>A0AAW5AJE6</accession>
<name>A0AAW5AJE6_9NEIS</name>
<dbReference type="InterPro" id="IPR025711">
    <property type="entry name" value="PepSY"/>
</dbReference>
<reference evidence="3" key="1">
    <citation type="submission" date="2022-01" db="EMBL/GenBank/DDBJ databases">
        <title>Neisseria sp. ZJ104.</title>
        <authorList>
            <person name="Yang C."/>
        </authorList>
    </citation>
    <scope>NUCLEOTIDE SEQUENCE</scope>
    <source>
        <strain evidence="3">ZJ104</strain>
    </source>
</reference>
<sequence length="94" mass="10865">MKKILLTAIVALTASTAFANDYIEHQIHSDKNYEQNYAKAMKLLQSRGYTVQKIEADDHFGKPVLEAEAYKNGREYDIRLSYPDLRIISERIDD</sequence>
<dbReference type="Pfam" id="PF13670">
    <property type="entry name" value="PepSY_2"/>
    <property type="match status" value="1"/>
</dbReference>
<dbReference type="RefSeq" id="WP_237092721.1">
    <property type="nucleotide sequence ID" value="NZ_JAKKDL010000005.1"/>
</dbReference>
<dbReference type="EMBL" id="JAKKDL010000005">
    <property type="protein sequence ID" value="MCF7529706.1"/>
    <property type="molecule type" value="Genomic_DNA"/>
</dbReference>